<comment type="subcellular location">
    <subcellularLocation>
        <location evidence="1">Membrane</location>
        <topology evidence="1">Single-pass type I membrane protein</topology>
    </subcellularLocation>
</comment>
<proteinExistence type="predicted"/>
<dbReference type="GO" id="GO:0008061">
    <property type="term" value="F:chitin binding"/>
    <property type="evidence" value="ECO:0007669"/>
    <property type="project" value="InterPro"/>
</dbReference>
<evidence type="ECO:0000259" key="7">
    <source>
        <dbReference type="PROSITE" id="PS50940"/>
    </source>
</evidence>
<feature type="domain" description="Chitin-binding type-2" evidence="7">
    <location>
        <begin position="392"/>
        <end position="445"/>
    </location>
</feature>
<dbReference type="EMBL" id="AMQN01021436">
    <property type="status" value="NOT_ANNOTATED_CDS"/>
    <property type="molecule type" value="Genomic_DNA"/>
</dbReference>
<dbReference type="GO" id="GO:0050839">
    <property type="term" value="F:cell adhesion molecule binding"/>
    <property type="evidence" value="ECO:0007669"/>
    <property type="project" value="TreeGrafter"/>
</dbReference>
<dbReference type="InterPro" id="IPR007110">
    <property type="entry name" value="Ig-like_dom"/>
</dbReference>
<gene>
    <name evidence="8" type="ORF">CAPTEDRAFT_213185</name>
</gene>
<dbReference type="GO" id="GO:0005576">
    <property type="term" value="C:extracellular region"/>
    <property type="evidence" value="ECO:0007669"/>
    <property type="project" value="InterPro"/>
</dbReference>
<dbReference type="Pfam" id="PF01607">
    <property type="entry name" value="CBM_14"/>
    <property type="match status" value="1"/>
</dbReference>
<dbReference type="Proteomes" id="UP000014760">
    <property type="component" value="Unassembled WGS sequence"/>
</dbReference>
<keyword evidence="10" id="KW-1185">Reference proteome</keyword>
<protein>
    <submittedName>
        <fullName evidence="8 9">Uncharacterized protein</fullName>
    </submittedName>
</protein>
<dbReference type="SMART" id="SM00494">
    <property type="entry name" value="ChtBD2"/>
    <property type="match status" value="2"/>
</dbReference>
<evidence type="ECO:0000256" key="1">
    <source>
        <dbReference type="ARBA" id="ARBA00004479"/>
    </source>
</evidence>
<dbReference type="SUPFAM" id="SSF57625">
    <property type="entry name" value="Invertebrate chitin-binding proteins"/>
    <property type="match status" value="1"/>
</dbReference>
<dbReference type="GO" id="GO:0005911">
    <property type="term" value="C:cell-cell junction"/>
    <property type="evidence" value="ECO:0007669"/>
    <property type="project" value="TreeGrafter"/>
</dbReference>
<name>R7V015_CAPTE</name>
<dbReference type="InterPro" id="IPR013783">
    <property type="entry name" value="Ig-like_fold"/>
</dbReference>
<dbReference type="InterPro" id="IPR036508">
    <property type="entry name" value="Chitin-bd_dom_sf"/>
</dbReference>
<reference evidence="9" key="3">
    <citation type="submission" date="2015-06" db="UniProtKB">
        <authorList>
            <consortium name="EnsemblMetazoa"/>
        </authorList>
    </citation>
    <scope>IDENTIFICATION</scope>
</reference>
<sequence>MTLMAMLTMMAVMTLMAILTVKTMMTLMTVMTLMAMMTMMTTITLGGAWSQQITKPPLNTAARNGQNARINCTVELAGDTVEWRSYVNEVDGERIFVSSRPDDILLPGYDVEYYNDEHFDLIFNNVGSDHAGSYSCKLLNDDDTAYAQMVTVSDLSCSNSAGATEVVEGQTVLMECEVSYHGYRAPVLAWSGMYSEFIEDEENPQRIKYNCTANKIFALSFYGHQFRFITNVTAEPSHDGMDFHCDLHFEAKEGDEKEPPIYTDNCHTNFVIVYAPTNIQIYPDPDSFDDQIVRLAVGEEIIFTADGNPAPTYTWFNSDMSHVVAGDTLTMTEELVNGGTILYRCEATNTINGVPRYATKNVTLMVSMPEAETTTSMGDQTDSSPLDPCNRDWFCDIGDILPDPYSCLHYFYCVDGQWGRIKCPRGYLFDWSSDYCRDEDVICHPNCLPKPTPVEPGLCETVTSCVVGEKFADRASCIHFWECIESEGILERKMCGAQRPTYVFDIDQRECLQPDAFFDCEMRCPF</sequence>
<evidence type="ECO:0000313" key="8">
    <source>
        <dbReference type="EMBL" id="ELU09026.1"/>
    </source>
</evidence>
<dbReference type="InterPro" id="IPR003599">
    <property type="entry name" value="Ig_sub"/>
</dbReference>
<dbReference type="SUPFAM" id="SSF48726">
    <property type="entry name" value="Immunoglobulin"/>
    <property type="match status" value="2"/>
</dbReference>
<dbReference type="InterPro" id="IPR036179">
    <property type="entry name" value="Ig-like_dom_sf"/>
</dbReference>
<dbReference type="InterPro" id="IPR002557">
    <property type="entry name" value="Chitin-bd_dom"/>
</dbReference>
<reference evidence="8 10" key="2">
    <citation type="journal article" date="2013" name="Nature">
        <title>Insights into bilaterian evolution from three spiralian genomes.</title>
        <authorList>
            <person name="Simakov O."/>
            <person name="Marletaz F."/>
            <person name="Cho S.J."/>
            <person name="Edsinger-Gonzales E."/>
            <person name="Havlak P."/>
            <person name="Hellsten U."/>
            <person name="Kuo D.H."/>
            <person name="Larsson T."/>
            <person name="Lv J."/>
            <person name="Arendt D."/>
            <person name="Savage R."/>
            <person name="Osoegawa K."/>
            <person name="de Jong P."/>
            <person name="Grimwood J."/>
            <person name="Chapman J.A."/>
            <person name="Shapiro H."/>
            <person name="Aerts A."/>
            <person name="Otillar R.P."/>
            <person name="Terry A.Y."/>
            <person name="Boore J.L."/>
            <person name="Grigoriev I.V."/>
            <person name="Lindberg D.R."/>
            <person name="Seaver E.C."/>
            <person name="Weisblat D.A."/>
            <person name="Putnam N.H."/>
            <person name="Rokhsar D.S."/>
        </authorList>
    </citation>
    <scope>NUCLEOTIDE SEQUENCE</scope>
    <source>
        <strain evidence="8 10">I ESC-2004</strain>
    </source>
</reference>
<dbReference type="PANTHER" id="PTHR11640">
    <property type="entry name" value="NEPHRIN"/>
    <property type="match status" value="1"/>
</dbReference>
<dbReference type="PANTHER" id="PTHR11640:SF31">
    <property type="entry name" value="IRREGULAR CHIASM C-ROUGHEST PROTEIN-RELATED"/>
    <property type="match status" value="1"/>
</dbReference>
<evidence type="ECO:0000256" key="5">
    <source>
        <dbReference type="ARBA" id="ARBA00023319"/>
    </source>
</evidence>
<evidence type="ECO:0000256" key="4">
    <source>
        <dbReference type="ARBA" id="ARBA00023180"/>
    </source>
</evidence>
<dbReference type="InterPro" id="IPR051275">
    <property type="entry name" value="Cell_adhesion_signaling"/>
</dbReference>
<dbReference type="GO" id="GO:0098609">
    <property type="term" value="P:cell-cell adhesion"/>
    <property type="evidence" value="ECO:0007669"/>
    <property type="project" value="TreeGrafter"/>
</dbReference>
<organism evidence="8">
    <name type="scientific">Capitella teleta</name>
    <name type="common">Polychaete worm</name>
    <dbReference type="NCBI Taxonomy" id="283909"/>
    <lineage>
        <taxon>Eukaryota</taxon>
        <taxon>Metazoa</taxon>
        <taxon>Spiralia</taxon>
        <taxon>Lophotrochozoa</taxon>
        <taxon>Annelida</taxon>
        <taxon>Polychaeta</taxon>
        <taxon>Sedentaria</taxon>
        <taxon>Scolecida</taxon>
        <taxon>Capitellidae</taxon>
        <taxon>Capitella</taxon>
    </lineage>
</organism>
<evidence type="ECO:0000313" key="9">
    <source>
        <dbReference type="EnsemblMetazoa" id="CapteP213185"/>
    </source>
</evidence>
<dbReference type="PROSITE" id="PS50940">
    <property type="entry name" value="CHIT_BIND_II"/>
    <property type="match status" value="1"/>
</dbReference>
<evidence type="ECO:0000256" key="3">
    <source>
        <dbReference type="ARBA" id="ARBA00023157"/>
    </source>
</evidence>
<dbReference type="Gene3D" id="2.60.40.10">
    <property type="entry name" value="Immunoglobulins"/>
    <property type="match status" value="2"/>
</dbReference>
<feature type="domain" description="Ig-like" evidence="6">
    <location>
        <begin position="276"/>
        <end position="363"/>
    </location>
</feature>
<dbReference type="SMART" id="SM00409">
    <property type="entry name" value="IG"/>
    <property type="match status" value="3"/>
</dbReference>
<keyword evidence="3" id="KW-1015">Disulfide bond</keyword>
<dbReference type="GO" id="GO:0005886">
    <property type="term" value="C:plasma membrane"/>
    <property type="evidence" value="ECO:0007669"/>
    <property type="project" value="TreeGrafter"/>
</dbReference>
<dbReference type="HOGENOM" id="CLU_518020_0_0_1"/>
<feature type="domain" description="Ig-like" evidence="6">
    <location>
        <begin position="51"/>
        <end position="153"/>
    </location>
</feature>
<dbReference type="EnsemblMetazoa" id="CapteT213185">
    <property type="protein sequence ID" value="CapteP213185"/>
    <property type="gene ID" value="CapteG213185"/>
</dbReference>
<keyword evidence="2" id="KW-0472">Membrane</keyword>
<dbReference type="AlphaFoldDB" id="R7V015"/>
<reference evidence="10" key="1">
    <citation type="submission" date="2012-12" db="EMBL/GenBank/DDBJ databases">
        <authorList>
            <person name="Hellsten U."/>
            <person name="Grimwood J."/>
            <person name="Chapman J.A."/>
            <person name="Shapiro H."/>
            <person name="Aerts A."/>
            <person name="Otillar R.P."/>
            <person name="Terry A.Y."/>
            <person name="Boore J.L."/>
            <person name="Simakov O."/>
            <person name="Marletaz F."/>
            <person name="Cho S.-J."/>
            <person name="Edsinger-Gonzales E."/>
            <person name="Havlak P."/>
            <person name="Kuo D.-H."/>
            <person name="Larsson T."/>
            <person name="Lv J."/>
            <person name="Arendt D."/>
            <person name="Savage R."/>
            <person name="Osoegawa K."/>
            <person name="de Jong P."/>
            <person name="Lindberg D.R."/>
            <person name="Seaver E.C."/>
            <person name="Weisblat D.A."/>
            <person name="Putnam N.H."/>
            <person name="Grigoriev I.V."/>
            <person name="Rokhsar D.S."/>
        </authorList>
    </citation>
    <scope>NUCLEOTIDE SEQUENCE</scope>
    <source>
        <strain evidence="10">I ESC-2004</strain>
    </source>
</reference>
<dbReference type="EMBL" id="KB298619">
    <property type="protein sequence ID" value="ELU09026.1"/>
    <property type="molecule type" value="Genomic_DNA"/>
</dbReference>
<keyword evidence="4" id="KW-0325">Glycoprotein</keyword>
<accession>R7V015</accession>
<evidence type="ECO:0000259" key="6">
    <source>
        <dbReference type="PROSITE" id="PS50835"/>
    </source>
</evidence>
<keyword evidence="5" id="KW-0393">Immunoglobulin domain</keyword>
<evidence type="ECO:0000313" key="10">
    <source>
        <dbReference type="Proteomes" id="UP000014760"/>
    </source>
</evidence>
<dbReference type="PROSITE" id="PS50835">
    <property type="entry name" value="IG_LIKE"/>
    <property type="match status" value="2"/>
</dbReference>
<evidence type="ECO:0000256" key="2">
    <source>
        <dbReference type="ARBA" id="ARBA00023136"/>
    </source>
</evidence>